<dbReference type="SUPFAM" id="SSF48452">
    <property type="entry name" value="TPR-like"/>
    <property type="match status" value="1"/>
</dbReference>
<sequence length="698" mass="80724">MEKNPANSNDQSIDFHITPHKISITLLGTILFANRCELPQREVGRFCIILMKLILGLELSYSHLRSFLFKSGFKKDLLQVFEEKMANLVNEDVGAIIDLVGNTKNFVTAGRSGFSAHGLCEINKTSILGLFLRKMSVFMDRLDFMGTAQVYENLQIYYKEAQKKDMGETAHGEMRYKFNNPSKQISLIQINEKQALSPLELVKLIQSCYPPGRPNPTQLKNLKSTYFLQYLNYLRLNEYSAARDFLNAYFDGYIDQESRCWAALNQAMFYLHFNRHRLAMASVMECISSSQEANDERCLEFAFLLIAKIIINRKDPTYSDEDILRFLHHLKTKATSLDLPHLSAIACLHLEALVGPTYDLDRIYTIVDDSANPEILAVRYSLPEILMMSYATRSGQHATLGATHLTLLYSQALLDLHLVQHVGDGLVYRVNENTCIAIRNIALHLWRNLGHYNLARDMITSLAANLFSFYQTNTNSIWELALAEIQFEHYYLKDEWSKAENYIKKISLYDETEAALRSAELYLKQKRRDEAFTILSDLQKSPKYHQLTPYTQTRIMIMKGNVLNDFETLFEALEIVRKYKYGLLETRCVLEIARLEYKFGQKTKSLSLLRSVFITVLGYATRREIAFAHYLEALNCRSFGDLDSALASNETAISIYRQIEDREYCRKAYSLHAQLYNEKKDYEKRNFYAQQVRKLFST</sequence>
<dbReference type="GO" id="GO:0005680">
    <property type="term" value="C:anaphase-promoting complex"/>
    <property type="evidence" value="ECO:0007669"/>
    <property type="project" value="InterPro"/>
</dbReference>
<dbReference type="OMA" id="XEEEVSC"/>
<dbReference type="GO" id="GO:0051301">
    <property type="term" value="P:cell division"/>
    <property type="evidence" value="ECO:0007669"/>
    <property type="project" value="UniProtKB-KW"/>
</dbReference>
<name>T1KBY4_TETUR</name>
<evidence type="ECO:0000256" key="6">
    <source>
        <dbReference type="ARBA" id="ARBA00023306"/>
    </source>
</evidence>
<reference evidence="10" key="2">
    <citation type="submission" date="2015-06" db="UniProtKB">
        <authorList>
            <consortium name="EnsemblMetazoa"/>
        </authorList>
    </citation>
    <scope>IDENTIFICATION</scope>
</reference>
<dbReference type="GO" id="GO:0031145">
    <property type="term" value="P:anaphase-promoting complex-dependent catabolic process"/>
    <property type="evidence" value="ECO:0007669"/>
    <property type="project" value="TreeGrafter"/>
</dbReference>
<comment type="similarity">
    <text evidence="1">Belongs to the APC5 family.</text>
</comment>
<dbReference type="OrthoDB" id="2504561at2759"/>
<keyword evidence="6" id="KW-0131">Cell cycle</keyword>
<evidence type="ECO:0000256" key="8">
    <source>
        <dbReference type="ARBA" id="ARBA00045696"/>
    </source>
</evidence>
<dbReference type="CDD" id="cd16270">
    <property type="entry name" value="Apc5_N"/>
    <property type="match status" value="1"/>
</dbReference>
<feature type="domain" description="Anaphase-promoting complex subunit 5" evidence="9">
    <location>
        <begin position="226"/>
        <end position="308"/>
    </location>
</feature>
<dbReference type="KEGG" id="tut:107362589"/>
<organism evidence="10 11">
    <name type="scientific">Tetranychus urticae</name>
    <name type="common">Two-spotted spider mite</name>
    <dbReference type="NCBI Taxonomy" id="32264"/>
    <lineage>
        <taxon>Eukaryota</taxon>
        <taxon>Metazoa</taxon>
        <taxon>Ecdysozoa</taxon>
        <taxon>Arthropoda</taxon>
        <taxon>Chelicerata</taxon>
        <taxon>Arachnida</taxon>
        <taxon>Acari</taxon>
        <taxon>Acariformes</taxon>
        <taxon>Trombidiformes</taxon>
        <taxon>Prostigmata</taxon>
        <taxon>Eleutherengona</taxon>
        <taxon>Raphignathae</taxon>
        <taxon>Tetranychoidea</taxon>
        <taxon>Tetranychidae</taxon>
        <taxon>Tetranychus</taxon>
    </lineage>
</organism>
<evidence type="ECO:0000256" key="3">
    <source>
        <dbReference type="ARBA" id="ARBA00022618"/>
    </source>
</evidence>
<reference evidence="11" key="1">
    <citation type="submission" date="2011-08" db="EMBL/GenBank/DDBJ databases">
        <authorList>
            <person name="Rombauts S."/>
        </authorList>
    </citation>
    <scope>NUCLEOTIDE SEQUENCE</scope>
    <source>
        <strain evidence="11">London</strain>
    </source>
</reference>
<proteinExistence type="inferred from homology"/>
<dbReference type="eggNOG" id="KOG4322">
    <property type="taxonomic scope" value="Eukaryota"/>
</dbReference>
<accession>T1KBY4</accession>
<dbReference type="InterPro" id="IPR026000">
    <property type="entry name" value="Apc5_dom"/>
</dbReference>
<keyword evidence="4" id="KW-0498">Mitosis</keyword>
<evidence type="ECO:0000256" key="4">
    <source>
        <dbReference type="ARBA" id="ARBA00022776"/>
    </source>
</evidence>
<dbReference type="Pfam" id="PF12862">
    <property type="entry name" value="ANAPC5"/>
    <property type="match status" value="2"/>
</dbReference>
<dbReference type="UniPathway" id="UPA00143"/>
<dbReference type="STRING" id="32264.T1KBY4"/>
<comment type="function">
    <text evidence="8">Component of the anaphase promoting complex/cyclosome (APC/C), a cell cycle-regulated E3 ubiquitin ligase that controls progression through mitosis and the G1 phase of the cell cycle. The APC/C complex acts by mediating ubiquitination and subsequent degradation of target proteins: it mainly mediates the formation of 'Lys-11'-linked polyubiquitin chains and, to a lower extent, the formation of 'Lys-48'- and 'Lys-63'-linked polyubiquitin chains. The APC/C complex catalyzes assembly of branched 'Lys-11'-/'Lys-48'-linked branched ubiquitin chains on target proteins.</text>
</comment>
<evidence type="ECO:0000256" key="1">
    <source>
        <dbReference type="ARBA" id="ARBA00007450"/>
    </source>
</evidence>
<dbReference type="PANTHER" id="PTHR12830">
    <property type="entry name" value="ANAPHASE-PROMOTING COMPLEX SUBUNIT 5"/>
    <property type="match status" value="1"/>
</dbReference>
<evidence type="ECO:0000256" key="2">
    <source>
        <dbReference type="ARBA" id="ARBA00016066"/>
    </source>
</evidence>
<dbReference type="InterPro" id="IPR011990">
    <property type="entry name" value="TPR-like_helical_dom_sf"/>
</dbReference>
<dbReference type="EMBL" id="CAEY01001956">
    <property type="status" value="NOT_ANNOTATED_CDS"/>
    <property type="molecule type" value="Genomic_DNA"/>
</dbReference>
<evidence type="ECO:0000256" key="5">
    <source>
        <dbReference type="ARBA" id="ARBA00022786"/>
    </source>
</evidence>
<protein>
    <recommendedName>
        <fullName evidence="2">Anaphase-promoting complex subunit 5</fullName>
    </recommendedName>
    <alternativeName>
        <fullName evidence="7">Cyclosome subunit 5</fullName>
    </alternativeName>
</protein>
<keyword evidence="3" id="KW-0132">Cell division</keyword>
<dbReference type="GO" id="GO:0070979">
    <property type="term" value="P:protein K11-linked ubiquitination"/>
    <property type="evidence" value="ECO:0007669"/>
    <property type="project" value="TreeGrafter"/>
</dbReference>
<dbReference type="Proteomes" id="UP000015104">
    <property type="component" value="Unassembled WGS sequence"/>
</dbReference>
<evidence type="ECO:0000313" key="11">
    <source>
        <dbReference type="Proteomes" id="UP000015104"/>
    </source>
</evidence>
<dbReference type="AlphaFoldDB" id="T1KBY4"/>
<keyword evidence="5" id="KW-0833">Ubl conjugation pathway</keyword>
<evidence type="ECO:0000256" key="7">
    <source>
        <dbReference type="ARBA" id="ARBA00031069"/>
    </source>
</evidence>
<dbReference type="InterPro" id="IPR037679">
    <property type="entry name" value="Apc5"/>
</dbReference>
<dbReference type="Gene3D" id="1.25.40.10">
    <property type="entry name" value="Tetratricopeptide repeat domain"/>
    <property type="match status" value="1"/>
</dbReference>
<dbReference type="HOGENOM" id="CLU_395029_0_0_1"/>
<gene>
    <name evidence="10" type="primary">107362589</name>
</gene>
<dbReference type="PANTHER" id="PTHR12830:SF9">
    <property type="entry name" value="ANAPHASE-PROMOTING COMPLEX SUBUNIT 5"/>
    <property type="match status" value="1"/>
</dbReference>
<evidence type="ECO:0000313" key="10">
    <source>
        <dbReference type="EnsemblMetazoa" id="tetur08g05710.1"/>
    </source>
</evidence>
<keyword evidence="11" id="KW-1185">Reference proteome</keyword>
<dbReference type="EnsemblMetazoa" id="tetur08g05710.1">
    <property type="protein sequence ID" value="tetur08g05710.1"/>
    <property type="gene ID" value="tetur08g05710"/>
</dbReference>
<dbReference type="GO" id="GO:0045842">
    <property type="term" value="P:positive regulation of mitotic metaphase/anaphase transition"/>
    <property type="evidence" value="ECO:0007669"/>
    <property type="project" value="TreeGrafter"/>
</dbReference>
<feature type="domain" description="Anaphase-promoting complex subunit 5" evidence="9">
    <location>
        <begin position="622"/>
        <end position="676"/>
    </location>
</feature>
<evidence type="ECO:0000259" key="9">
    <source>
        <dbReference type="Pfam" id="PF12862"/>
    </source>
</evidence>